<organism evidence="1 2">
    <name type="scientific">Hibiscus syriacus</name>
    <name type="common">Rose of Sharon</name>
    <dbReference type="NCBI Taxonomy" id="106335"/>
    <lineage>
        <taxon>Eukaryota</taxon>
        <taxon>Viridiplantae</taxon>
        <taxon>Streptophyta</taxon>
        <taxon>Embryophyta</taxon>
        <taxon>Tracheophyta</taxon>
        <taxon>Spermatophyta</taxon>
        <taxon>Magnoliopsida</taxon>
        <taxon>eudicotyledons</taxon>
        <taxon>Gunneridae</taxon>
        <taxon>Pentapetalae</taxon>
        <taxon>rosids</taxon>
        <taxon>malvids</taxon>
        <taxon>Malvales</taxon>
        <taxon>Malvaceae</taxon>
        <taxon>Malvoideae</taxon>
        <taxon>Hibiscus</taxon>
    </lineage>
</organism>
<sequence>MSEVSRFRHSCVLLLVVVLGLSAGICYGFGTFGFDTHHRFSDPVKDFLAADELPVKGSPDYYTAMVHRDRIIKGRHLAMENDQTPVTFLDGNETYRLNTLGFLHYANVSVGKPALSFLVALDTGSDLFCCHVMFWLCPRHWKTRWPVDRVQHLQPQYIIYKLKDDDESKPVEAKITFGCGKVQTGSFLMCSS</sequence>
<dbReference type="SUPFAM" id="SSF50630">
    <property type="entry name" value="Acid proteases"/>
    <property type="match status" value="1"/>
</dbReference>
<comment type="caution">
    <text evidence="1">The sequence shown here is derived from an EMBL/GenBank/DDBJ whole genome shotgun (WGS) entry which is preliminary data.</text>
</comment>
<evidence type="ECO:0000313" key="1">
    <source>
        <dbReference type="EMBL" id="KAE8715915.1"/>
    </source>
</evidence>
<dbReference type="Proteomes" id="UP000436088">
    <property type="component" value="Unassembled WGS sequence"/>
</dbReference>
<gene>
    <name evidence="1" type="ORF">F3Y22_tig00110159pilonHSYRG00199</name>
</gene>
<reference evidence="1" key="1">
    <citation type="submission" date="2019-09" db="EMBL/GenBank/DDBJ databases">
        <title>Draft genome information of white flower Hibiscus syriacus.</title>
        <authorList>
            <person name="Kim Y.-M."/>
        </authorList>
    </citation>
    <scope>NUCLEOTIDE SEQUENCE [LARGE SCALE GENOMIC DNA]</scope>
    <source>
        <strain evidence="1">YM2019G1</strain>
    </source>
</reference>
<keyword evidence="2" id="KW-1185">Reference proteome</keyword>
<protein>
    <submittedName>
        <fullName evidence="1">Eukaryotic translation initiation factor 5 isoform 2</fullName>
    </submittedName>
</protein>
<name>A0A6A3BI61_HIBSY</name>
<proteinExistence type="predicted"/>
<dbReference type="EMBL" id="VEPZ02000856">
    <property type="protein sequence ID" value="KAE8715915.1"/>
    <property type="molecule type" value="Genomic_DNA"/>
</dbReference>
<keyword evidence="1" id="KW-0396">Initiation factor</keyword>
<accession>A0A6A3BI61</accession>
<dbReference type="GO" id="GO:0003743">
    <property type="term" value="F:translation initiation factor activity"/>
    <property type="evidence" value="ECO:0007669"/>
    <property type="project" value="UniProtKB-KW"/>
</dbReference>
<dbReference type="InterPro" id="IPR021109">
    <property type="entry name" value="Peptidase_aspartic_dom_sf"/>
</dbReference>
<keyword evidence="1" id="KW-0648">Protein biosynthesis</keyword>
<dbReference type="AlphaFoldDB" id="A0A6A3BI61"/>
<evidence type="ECO:0000313" key="2">
    <source>
        <dbReference type="Proteomes" id="UP000436088"/>
    </source>
</evidence>